<evidence type="ECO:0000256" key="1">
    <source>
        <dbReference type="ARBA" id="ARBA00010052"/>
    </source>
</evidence>
<dbReference type="PANTHER" id="PTHR13966">
    <property type="entry name" value="ENDONUCLEASE RELATED"/>
    <property type="match status" value="1"/>
</dbReference>
<dbReference type="SUPFAM" id="SSF54060">
    <property type="entry name" value="His-Me finger endonucleases"/>
    <property type="match status" value="1"/>
</dbReference>
<evidence type="ECO:0000256" key="4">
    <source>
        <dbReference type="SAM" id="SignalP"/>
    </source>
</evidence>
<feature type="chain" id="PRO_5031447028" description="DNA/RNA non-specific endonuclease domain-containing protein" evidence="4">
    <location>
        <begin position="19"/>
        <end position="270"/>
    </location>
</feature>
<dbReference type="AlphaFoldDB" id="A0A7S1MIY8"/>
<dbReference type="InterPro" id="IPR044929">
    <property type="entry name" value="DNA/RNA_non-sp_Endonuclease_sf"/>
</dbReference>
<protein>
    <recommendedName>
        <fullName evidence="8">DNA/RNA non-specific endonuclease domain-containing protein</fullName>
    </recommendedName>
</protein>
<feature type="domain" description="ENPP1-3/EXOG-like endonuclease/phosphodiesterase" evidence="5">
    <location>
        <begin position="47"/>
        <end position="243"/>
    </location>
</feature>
<dbReference type="GO" id="GO:0003676">
    <property type="term" value="F:nucleic acid binding"/>
    <property type="evidence" value="ECO:0007669"/>
    <property type="project" value="InterPro"/>
</dbReference>
<dbReference type="SMART" id="SM00477">
    <property type="entry name" value="NUC"/>
    <property type="match status" value="1"/>
</dbReference>
<dbReference type="Gene3D" id="3.40.570.10">
    <property type="entry name" value="Extracellular Endonuclease, subunit A"/>
    <property type="match status" value="1"/>
</dbReference>
<dbReference type="EMBL" id="HBGF01033556">
    <property type="protein sequence ID" value="CAD9130994.1"/>
    <property type="molecule type" value="Transcribed_RNA"/>
</dbReference>
<dbReference type="InterPro" id="IPR020821">
    <property type="entry name" value="ENPP1-3/EXOG-like_nuc-like"/>
</dbReference>
<keyword evidence="4" id="KW-0732">Signal</keyword>
<feature type="signal peptide" evidence="4">
    <location>
        <begin position="1"/>
        <end position="18"/>
    </location>
</feature>
<dbReference type="GO" id="GO:0004519">
    <property type="term" value="F:endonuclease activity"/>
    <property type="evidence" value="ECO:0007669"/>
    <property type="project" value="TreeGrafter"/>
</dbReference>
<evidence type="ECO:0008006" key="8">
    <source>
        <dbReference type="Google" id="ProtNLM"/>
    </source>
</evidence>
<dbReference type="InterPro" id="IPR044925">
    <property type="entry name" value="His-Me_finger_sf"/>
</dbReference>
<comment type="similarity">
    <text evidence="1">Belongs to the DNA/RNA non-specific endonuclease family.</text>
</comment>
<feature type="domain" description="DNA/RNA non-specific endonuclease/pyrophosphatase/phosphodiesterase" evidence="6">
    <location>
        <begin position="46"/>
        <end position="246"/>
    </location>
</feature>
<feature type="active site" description="Proton acceptor" evidence="2">
    <location>
        <position position="112"/>
    </location>
</feature>
<accession>A0A7S1MIY8</accession>
<name>A0A7S1MIY8_NEODS</name>
<keyword evidence="3" id="KW-0479">Metal-binding</keyword>
<dbReference type="GO" id="GO:0016787">
    <property type="term" value="F:hydrolase activity"/>
    <property type="evidence" value="ECO:0007669"/>
    <property type="project" value="InterPro"/>
</dbReference>
<dbReference type="PANTHER" id="PTHR13966:SF5">
    <property type="entry name" value="ENDONUCLEASE G, MITOCHONDRIAL"/>
    <property type="match status" value="1"/>
</dbReference>
<feature type="binding site" evidence="3">
    <location>
        <position position="143"/>
    </location>
    <ligand>
        <name>Mg(2+)</name>
        <dbReference type="ChEBI" id="CHEBI:18420"/>
        <note>catalytic</note>
    </ligand>
</feature>
<evidence type="ECO:0000256" key="3">
    <source>
        <dbReference type="PIRSR" id="PIRSR640255-2"/>
    </source>
</evidence>
<dbReference type="GO" id="GO:0046872">
    <property type="term" value="F:metal ion binding"/>
    <property type="evidence" value="ECO:0007669"/>
    <property type="project" value="UniProtKB-KW"/>
</dbReference>
<evidence type="ECO:0000313" key="7">
    <source>
        <dbReference type="EMBL" id="CAD9130994.1"/>
    </source>
</evidence>
<organism evidence="7">
    <name type="scientific">Neobodo designis</name>
    <name type="common">Flagellated protozoan</name>
    <name type="synonym">Bodo designis</name>
    <dbReference type="NCBI Taxonomy" id="312471"/>
    <lineage>
        <taxon>Eukaryota</taxon>
        <taxon>Discoba</taxon>
        <taxon>Euglenozoa</taxon>
        <taxon>Kinetoplastea</taxon>
        <taxon>Metakinetoplastina</taxon>
        <taxon>Neobodonida</taxon>
        <taxon>Neobodo</taxon>
    </lineage>
</organism>
<reference evidence="7" key="1">
    <citation type="submission" date="2021-01" db="EMBL/GenBank/DDBJ databases">
        <authorList>
            <person name="Corre E."/>
            <person name="Pelletier E."/>
            <person name="Niang G."/>
            <person name="Scheremetjew M."/>
            <person name="Finn R."/>
            <person name="Kale V."/>
            <person name="Holt S."/>
            <person name="Cochrane G."/>
            <person name="Meng A."/>
            <person name="Brown T."/>
            <person name="Cohen L."/>
        </authorList>
    </citation>
    <scope>NUCLEOTIDE SEQUENCE</scope>
    <source>
        <strain evidence="7">CCAP 1951/1</strain>
    </source>
</reference>
<dbReference type="InterPro" id="IPR040255">
    <property type="entry name" value="Non-specific_endonuclease"/>
</dbReference>
<sequence>MSRVVAIALCVLAGSAVATVGFDNCSKTLINGYVPQMPANSVKICRDGEIAIAYDKDMVNPAYSAYYVTPDNMKTHISGRDGFYEDPDLKDLGIKQAAVDSDAFNTSWNRGHCCPNNIMSFSPDSKKATFTMANVAPQAAYFNQHPWQYLENDVISWITDHVALHMVTGVAYKSRTNARRTYDGIAVPDYYFKVLCDVTNGESVGFLGDNNGDGEGTAEMRTVEDVEKVYGGYLVPFSTCNPHRVNTSHWWPEDKLAKMPHLRININRRV</sequence>
<dbReference type="Pfam" id="PF01223">
    <property type="entry name" value="Endonuclease_NS"/>
    <property type="match status" value="1"/>
</dbReference>
<dbReference type="SMART" id="SM00892">
    <property type="entry name" value="Endonuclease_NS"/>
    <property type="match status" value="1"/>
</dbReference>
<evidence type="ECO:0000259" key="6">
    <source>
        <dbReference type="SMART" id="SM00892"/>
    </source>
</evidence>
<proteinExistence type="inferred from homology"/>
<evidence type="ECO:0000259" key="5">
    <source>
        <dbReference type="SMART" id="SM00477"/>
    </source>
</evidence>
<dbReference type="InterPro" id="IPR001604">
    <property type="entry name" value="Endo_G_ENPP1-like_dom"/>
</dbReference>
<evidence type="ECO:0000256" key="2">
    <source>
        <dbReference type="PIRSR" id="PIRSR640255-1"/>
    </source>
</evidence>
<gene>
    <name evidence="7" type="ORF">NDES1114_LOCUS22479</name>
</gene>